<keyword evidence="3" id="KW-0804">Transcription</keyword>
<dbReference type="PROSITE" id="PS01124">
    <property type="entry name" value="HTH_ARAC_FAMILY_2"/>
    <property type="match status" value="1"/>
</dbReference>
<evidence type="ECO:0000256" key="4">
    <source>
        <dbReference type="SAM" id="Phobius"/>
    </source>
</evidence>
<proteinExistence type="predicted"/>
<organism evidence="6 7">
    <name type="scientific">Faecalibacter bovis</name>
    <dbReference type="NCBI Taxonomy" id="2898187"/>
    <lineage>
        <taxon>Bacteria</taxon>
        <taxon>Pseudomonadati</taxon>
        <taxon>Bacteroidota</taxon>
        <taxon>Flavobacteriia</taxon>
        <taxon>Flavobacteriales</taxon>
        <taxon>Weeksellaceae</taxon>
        <taxon>Faecalibacter</taxon>
    </lineage>
</organism>
<keyword evidence="1" id="KW-0805">Transcription regulation</keyword>
<dbReference type="PANTHER" id="PTHR43280:SF34">
    <property type="entry name" value="ARAC-FAMILY TRANSCRIPTIONAL REGULATOR"/>
    <property type="match status" value="1"/>
</dbReference>
<evidence type="ECO:0000256" key="1">
    <source>
        <dbReference type="ARBA" id="ARBA00023015"/>
    </source>
</evidence>
<keyword evidence="4" id="KW-0812">Transmembrane</keyword>
<dbReference type="RefSeq" id="WP_230477210.1">
    <property type="nucleotide sequence ID" value="NZ_CP072842.1"/>
</dbReference>
<evidence type="ECO:0000313" key="7">
    <source>
        <dbReference type="Proteomes" id="UP000672011"/>
    </source>
</evidence>
<dbReference type="Proteomes" id="UP000672011">
    <property type="component" value="Chromosome"/>
</dbReference>
<dbReference type="Pfam" id="PF12833">
    <property type="entry name" value="HTH_18"/>
    <property type="match status" value="1"/>
</dbReference>
<evidence type="ECO:0000256" key="3">
    <source>
        <dbReference type="ARBA" id="ARBA00023163"/>
    </source>
</evidence>
<sequence>MNLLHFEGAVESILYIFHSTDLHSVLNTVLISIILVYGIYSYYKNKDRAKHSNTQNVQANLKFIHSDINSSTSKSIGISDVKKQDLIKKLIEFENSTIFLEKNISLAKVSSHLDTNTKYLSHVIKAHSDRDFNNYINLLRIQYVVNKLNDDPKFLNFKISAIADEAGFSSHSKFAHFFKLNLGESPSTYISKIKKRKSFQIDKIKF</sequence>
<protein>
    <submittedName>
        <fullName evidence="6">Helix-turn-helix domain-containing protein</fullName>
    </submittedName>
</protein>
<keyword evidence="4" id="KW-0472">Membrane</keyword>
<dbReference type="EMBL" id="CP072842">
    <property type="protein sequence ID" value="QTV06492.1"/>
    <property type="molecule type" value="Genomic_DNA"/>
</dbReference>
<dbReference type="SUPFAM" id="SSF46689">
    <property type="entry name" value="Homeodomain-like"/>
    <property type="match status" value="1"/>
</dbReference>
<dbReference type="InterPro" id="IPR018060">
    <property type="entry name" value="HTH_AraC"/>
</dbReference>
<keyword evidence="2" id="KW-0238">DNA-binding</keyword>
<dbReference type="PANTHER" id="PTHR43280">
    <property type="entry name" value="ARAC-FAMILY TRANSCRIPTIONAL REGULATOR"/>
    <property type="match status" value="1"/>
</dbReference>
<evidence type="ECO:0000313" key="6">
    <source>
        <dbReference type="EMBL" id="QTV06492.1"/>
    </source>
</evidence>
<evidence type="ECO:0000259" key="5">
    <source>
        <dbReference type="PROSITE" id="PS01124"/>
    </source>
</evidence>
<keyword evidence="7" id="KW-1185">Reference proteome</keyword>
<dbReference type="Gene3D" id="1.10.10.60">
    <property type="entry name" value="Homeodomain-like"/>
    <property type="match status" value="2"/>
</dbReference>
<accession>A0ABX7XEV3</accession>
<dbReference type="InterPro" id="IPR009057">
    <property type="entry name" value="Homeodomain-like_sf"/>
</dbReference>
<feature type="domain" description="HTH araC/xylS-type" evidence="5">
    <location>
        <begin position="88"/>
        <end position="192"/>
    </location>
</feature>
<evidence type="ECO:0000256" key="2">
    <source>
        <dbReference type="ARBA" id="ARBA00023125"/>
    </source>
</evidence>
<reference evidence="6 7" key="1">
    <citation type="journal article" date="2021" name="Int. J. Syst. Evol. Microbiol.">
        <title>Faecalibacter bovis sp. nov., isolated from cow faeces.</title>
        <authorList>
            <person name="Li F."/>
            <person name="Zhao W."/>
            <person name="Hong Q."/>
            <person name="Shao Q."/>
            <person name="Song J."/>
            <person name="Yang S."/>
        </authorList>
    </citation>
    <scope>NUCLEOTIDE SEQUENCE [LARGE SCALE GENOMIC DNA]</scope>
    <source>
        <strain evidence="6 7">ZY171143</strain>
    </source>
</reference>
<feature type="transmembrane region" description="Helical" evidence="4">
    <location>
        <begin position="24"/>
        <end position="43"/>
    </location>
</feature>
<reference evidence="7" key="2">
    <citation type="submission" date="2021-04" db="EMBL/GenBank/DDBJ databases">
        <title>Taxonomy of Flavobacteriaceae bacterium ZY171143.</title>
        <authorList>
            <person name="Li F."/>
        </authorList>
    </citation>
    <scope>NUCLEOTIDE SEQUENCE [LARGE SCALE GENOMIC DNA]</scope>
    <source>
        <strain evidence="7">ZY171143</strain>
    </source>
</reference>
<dbReference type="SMART" id="SM00342">
    <property type="entry name" value="HTH_ARAC"/>
    <property type="match status" value="1"/>
</dbReference>
<keyword evidence="4" id="KW-1133">Transmembrane helix</keyword>
<gene>
    <name evidence="6" type="ORF">J9309_03990</name>
</gene>
<name>A0ABX7XEV3_9FLAO</name>